<keyword evidence="1" id="KW-1133">Transmembrane helix</keyword>
<feature type="transmembrane region" description="Helical" evidence="1">
    <location>
        <begin position="7"/>
        <end position="29"/>
    </location>
</feature>
<feature type="transmembrane region" description="Helical" evidence="1">
    <location>
        <begin position="76"/>
        <end position="94"/>
    </location>
</feature>
<dbReference type="AlphaFoldDB" id="A0AAP5LQZ6"/>
<protein>
    <submittedName>
        <fullName evidence="2">Uncharacterized protein</fullName>
    </submittedName>
</protein>
<dbReference type="EMBL" id="JAVDTR010000006">
    <property type="protein sequence ID" value="MDR6723964.1"/>
    <property type="molecule type" value="Genomic_DNA"/>
</dbReference>
<evidence type="ECO:0000313" key="2">
    <source>
        <dbReference type="EMBL" id="MDR6723964.1"/>
    </source>
</evidence>
<feature type="transmembrane region" description="Helical" evidence="1">
    <location>
        <begin position="41"/>
        <end position="64"/>
    </location>
</feature>
<evidence type="ECO:0000313" key="3">
    <source>
        <dbReference type="Proteomes" id="UP001254832"/>
    </source>
</evidence>
<feature type="transmembrane region" description="Helical" evidence="1">
    <location>
        <begin position="114"/>
        <end position="134"/>
    </location>
</feature>
<accession>A0AAP5LQZ6</accession>
<evidence type="ECO:0000256" key="1">
    <source>
        <dbReference type="SAM" id="Phobius"/>
    </source>
</evidence>
<dbReference type="RefSeq" id="WP_310139666.1">
    <property type="nucleotide sequence ID" value="NZ_JAVDTR010000006.1"/>
</dbReference>
<keyword evidence="1" id="KW-0472">Membrane</keyword>
<feature type="transmembrane region" description="Helical" evidence="1">
    <location>
        <begin position="141"/>
        <end position="160"/>
    </location>
</feature>
<organism evidence="2 3">
    <name type="scientific">Paenibacillus amylolyticus</name>
    <dbReference type="NCBI Taxonomy" id="1451"/>
    <lineage>
        <taxon>Bacteria</taxon>
        <taxon>Bacillati</taxon>
        <taxon>Bacillota</taxon>
        <taxon>Bacilli</taxon>
        <taxon>Bacillales</taxon>
        <taxon>Paenibacillaceae</taxon>
        <taxon>Paenibacillus</taxon>
    </lineage>
</organism>
<name>A0AAP5LQZ6_PAEAM</name>
<gene>
    <name evidence="2" type="ORF">J2W91_002426</name>
</gene>
<comment type="caution">
    <text evidence="2">The sequence shown here is derived from an EMBL/GenBank/DDBJ whole genome shotgun (WGS) entry which is preliminary data.</text>
</comment>
<sequence>MQRSDWFYLWVIISGYLTGYVMYMMTLFLLYKEADVVTGSFIGWTAVMYLTSVMLLYLLSVLFLRLVGLYRFWSQTIMFVLASFLTVYMTAWLFLGTGLSALPPISFPFTAEGLPFLVFWTSTALTCSWGVWVVRNPSTKPLFLLLSRVTFILFIIWIGVR</sequence>
<dbReference type="Proteomes" id="UP001254832">
    <property type="component" value="Unassembled WGS sequence"/>
</dbReference>
<keyword evidence="1" id="KW-0812">Transmembrane</keyword>
<proteinExistence type="predicted"/>
<reference evidence="2" key="1">
    <citation type="submission" date="2023-07" db="EMBL/GenBank/DDBJ databases">
        <title>Sorghum-associated microbial communities from plants grown in Nebraska, USA.</title>
        <authorList>
            <person name="Schachtman D."/>
        </authorList>
    </citation>
    <scope>NUCLEOTIDE SEQUENCE</scope>
    <source>
        <strain evidence="2">BE80</strain>
    </source>
</reference>